<accession>A0ACC3CZM3</accession>
<name>A0ACC3CZM3_9PEZI</name>
<reference evidence="1" key="1">
    <citation type="submission" date="2024-09" db="EMBL/GenBank/DDBJ databases">
        <title>Black Yeasts Isolated from many extreme environments.</title>
        <authorList>
            <person name="Coleine C."/>
            <person name="Stajich J.E."/>
            <person name="Selbmann L."/>
        </authorList>
    </citation>
    <scope>NUCLEOTIDE SEQUENCE</scope>
    <source>
        <strain evidence="1">CCFEE 5737</strain>
    </source>
</reference>
<sequence>MANSLASLQTLDTEQQKRFSISRITLLLLFAILTSAGQVVLASGVCQNHADRFWIVTALIGAGYGAVFSLTPIVVSVVWGVENFGTNWGIVAMVPAAGAAVWSIVYSAVYQNAAGDGGAARGNPGSPQEEVLCYGMGCYAPTFWAMADLSVKYVDPPTARVKVADEKGKIVIIHGQKDDCYKLPGGGIRKCRRI</sequence>
<comment type="caution">
    <text evidence="1">The sequence shown here is derived from an EMBL/GenBank/DDBJ whole genome shotgun (WGS) entry which is preliminary data.</text>
</comment>
<evidence type="ECO:0000313" key="1">
    <source>
        <dbReference type="EMBL" id="KAK3059701.1"/>
    </source>
</evidence>
<organism evidence="1 2">
    <name type="scientific">Coniosporium uncinatum</name>
    <dbReference type="NCBI Taxonomy" id="93489"/>
    <lineage>
        <taxon>Eukaryota</taxon>
        <taxon>Fungi</taxon>
        <taxon>Dikarya</taxon>
        <taxon>Ascomycota</taxon>
        <taxon>Pezizomycotina</taxon>
        <taxon>Dothideomycetes</taxon>
        <taxon>Dothideomycetes incertae sedis</taxon>
        <taxon>Coniosporium</taxon>
    </lineage>
</organism>
<dbReference type="EMBL" id="JAWDJW010009176">
    <property type="protein sequence ID" value="KAK3059701.1"/>
    <property type="molecule type" value="Genomic_DNA"/>
</dbReference>
<dbReference type="Proteomes" id="UP001186974">
    <property type="component" value="Unassembled WGS sequence"/>
</dbReference>
<gene>
    <name evidence="1" type="ORF">LTS18_010238</name>
</gene>
<keyword evidence="2" id="KW-1185">Reference proteome</keyword>
<proteinExistence type="predicted"/>
<evidence type="ECO:0000313" key="2">
    <source>
        <dbReference type="Proteomes" id="UP001186974"/>
    </source>
</evidence>
<protein>
    <submittedName>
        <fullName evidence="1">Uncharacterized protein</fullName>
    </submittedName>
</protein>